<dbReference type="PIRSF" id="PIRSF001092">
    <property type="entry name" value="Alpha-L-fucosidase"/>
    <property type="match status" value="1"/>
</dbReference>
<evidence type="ECO:0000256" key="5">
    <source>
        <dbReference type="ARBA" id="ARBA00022801"/>
    </source>
</evidence>
<dbReference type="EC" id="3.2.1.51" evidence="3"/>
<evidence type="ECO:0000256" key="4">
    <source>
        <dbReference type="ARBA" id="ARBA00022729"/>
    </source>
</evidence>
<reference evidence="9 10" key="1">
    <citation type="submission" date="2018-09" db="EMBL/GenBank/DDBJ databases">
        <authorList>
            <consortium name="Pathogen Informatics"/>
        </authorList>
    </citation>
    <scope>NUCLEOTIDE SEQUENCE [LARGE SCALE GENOMIC DNA]</scope>
    <source>
        <strain evidence="9 10">OH-22767</strain>
    </source>
</reference>
<comment type="function">
    <text evidence="1">Alpha-L-fucosidase is responsible for hydrolyzing the alpha-1,6-linked fucose joined to the reducing-end N-acetylglucosamine of the carbohydrate moieties of glycoproteins.</text>
</comment>
<evidence type="ECO:0000256" key="3">
    <source>
        <dbReference type="ARBA" id="ARBA00012662"/>
    </source>
</evidence>
<keyword evidence="10" id="KW-1185">Reference proteome</keyword>
<organism evidence="9 10">
    <name type="scientific">Candidatus Ornithobacterium hominis</name>
    <dbReference type="NCBI Taxonomy" id="2497989"/>
    <lineage>
        <taxon>Bacteria</taxon>
        <taxon>Pseudomonadati</taxon>
        <taxon>Bacteroidota</taxon>
        <taxon>Flavobacteriia</taxon>
        <taxon>Flavobacteriales</taxon>
        <taxon>Weeksellaceae</taxon>
        <taxon>Ornithobacterium</taxon>
    </lineage>
</organism>
<dbReference type="Pfam" id="PF01120">
    <property type="entry name" value="Alpha_L_fucos"/>
    <property type="match status" value="1"/>
</dbReference>
<dbReference type="InterPro" id="IPR017853">
    <property type="entry name" value="GH"/>
</dbReference>
<gene>
    <name evidence="9" type="ORF">SAMEA104719789_00946</name>
</gene>
<evidence type="ECO:0000259" key="8">
    <source>
        <dbReference type="Pfam" id="PF01120"/>
    </source>
</evidence>
<evidence type="ECO:0000256" key="6">
    <source>
        <dbReference type="ARBA" id="ARBA00023295"/>
    </source>
</evidence>
<dbReference type="OrthoDB" id="1095333at2"/>
<comment type="similarity">
    <text evidence="2">Belongs to the glycosyl hydrolase 29 family.</text>
</comment>
<dbReference type="AlphaFoldDB" id="A0A383TYS0"/>
<feature type="domain" description="Glycoside hydrolase family 29 N-terminal" evidence="8">
    <location>
        <begin position="14"/>
        <end position="333"/>
    </location>
</feature>
<dbReference type="GO" id="GO:0005764">
    <property type="term" value="C:lysosome"/>
    <property type="evidence" value="ECO:0007669"/>
    <property type="project" value="TreeGrafter"/>
</dbReference>
<dbReference type="EMBL" id="UNSC01000003">
    <property type="protein sequence ID" value="SZD72497.1"/>
    <property type="molecule type" value="Genomic_DNA"/>
</dbReference>
<keyword evidence="4" id="KW-0732">Signal</keyword>
<sequence>MNKILTLLLIFTISQMSFSQSQENLSKEERLKWFKDAKLGIFIHWGLYAVDGIQESWGLWHQKIGYDEYLKQHQGFTAQNYNPKDWAEIFKKTGARYAVLTTRHHDGFALWGTKLSRLNAVDYSPAKRDLVAPFAQTLRNQGLKVGLYYSLTDWAHPDYKVPFPRPDLKKFYPQKNQNQLDSWQRFVKYYRGQLRELSSEINPDLWWFDGDWERSAEEWRAAGTKDSLLSWNPNVIINSRLQSYGDYATPEQGIPVVRPKGPWEFCMTMNDNWGYFPSDKNYKPIAQIIRTFVEVISKGGNLLLNIGPKADGTIAEPQMQRLNALGDWIRKHHEAVFDTQEGLPYGHFFGPTMVSKDKKSIYLCLFDEPKHYVLLKGLQTKVKEIEVVGSGQQLNFERNGGAAWNNIPGILRIEIPQKQNLDEYVTIIKISLEDELHLYRGHGNAVEMN</sequence>
<dbReference type="RefSeq" id="WP_119059271.1">
    <property type="nucleotide sequence ID" value="NZ_UNSC01000003.1"/>
</dbReference>
<dbReference type="PANTHER" id="PTHR10030:SF37">
    <property type="entry name" value="ALPHA-L-FUCOSIDASE-RELATED"/>
    <property type="match status" value="1"/>
</dbReference>
<dbReference type="Gene3D" id="3.20.20.80">
    <property type="entry name" value="Glycosidases"/>
    <property type="match status" value="1"/>
</dbReference>
<dbReference type="Proteomes" id="UP000262142">
    <property type="component" value="Unassembled WGS sequence"/>
</dbReference>
<proteinExistence type="inferred from homology"/>
<dbReference type="SMART" id="SM00812">
    <property type="entry name" value="Alpha_L_fucos"/>
    <property type="match status" value="1"/>
</dbReference>
<dbReference type="PRINTS" id="PR00741">
    <property type="entry name" value="GLHYDRLASE29"/>
</dbReference>
<keyword evidence="5" id="KW-0378">Hydrolase</keyword>
<dbReference type="InterPro" id="IPR000933">
    <property type="entry name" value="Glyco_hydro_29"/>
</dbReference>
<dbReference type="GO" id="GO:0004560">
    <property type="term" value="F:alpha-L-fucosidase activity"/>
    <property type="evidence" value="ECO:0007669"/>
    <property type="project" value="InterPro"/>
</dbReference>
<feature type="site" description="May be important for catalysis" evidence="7">
    <location>
        <position position="266"/>
    </location>
</feature>
<dbReference type="InterPro" id="IPR016286">
    <property type="entry name" value="FUC_metazoa-typ"/>
</dbReference>
<dbReference type="GO" id="GO:0006004">
    <property type="term" value="P:fucose metabolic process"/>
    <property type="evidence" value="ECO:0007669"/>
    <property type="project" value="InterPro"/>
</dbReference>
<accession>A0A383TYS0</accession>
<dbReference type="InterPro" id="IPR057739">
    <property type="entry name" value="Glyco_hydro_29_N"/>
</dbReference>
<dbReference type="SUPFAM" id="SSF51445">
    <property type="entry name" value="(Trans)glycosidases"/>
    <property type="match status" value="1"/>
</dbReference>
<keyword evidence="6" id="KW-0326">Glycosidase</keyword>
<protein>
    <recommendedName>
        <fullName evidence="3">alpha-L-fucosidase</fullName>
        <ecNumber evidence="3">3.2.1.51</ecNumber>
    </recommendedName>
</protein>
<evidence type="ECO:0000256" key="1">
    <source>
        <dbReference type="ARBA" id="ARBA00004071"/>
    </source>
</evidence>
<evidence type="ECO:0000313" key="9">
    <source>
        <dbReference type="EMBL" id="SZD72497.1"/>
    </source>
</evidence>
<evidence type="ECO:0000256" key="2">
    <source>
        <dbReference type="ARBA" id="ARBA00007951"/>
    </source>
</evidence>
<dbReference type="GO" id="GO:0016139">
    <property type="term" value="P:glycoside catabolic process"/>
    <property type="evidence" value="ECO:0007669"/>
    <property type="project" value="TreeGrafter"/>
</dbReference>
<evidence type="ECO:0000313" key="10">
    <source>
        <dbReference type="Proteomes" id="UP000262142"/>
    </source>
</evidence>
<name>A0A383TYS0_9FLAO</name>
<dbReference type="PANTHER" id="PTHR10030">
    <property type="entry name" value="ALPHA-L-FUCOSIDASE"/>
    <property type="match status" value="1"/>
</dbReference>
<evidence type="ECO:0000256" key="7">
    <source>
        <dbReference type="PIRSR" id="PIRSR001092-1"/>
    </source>
</evidence>